<dbReference type="PROSITE" id="PS50801">
    <property type="entry name" value="STAS"/>
    <property type="match status" value="1"/>
</dbReference>
<sequence length="127" mass="12998">MTTTGPGVRTRVDLLDGGRAVLLGIGGEVDQAVVERLDWAFSEGLEAAVRAGAPLLVTDLGEVTYFASVGMTALLHAHERAGRCGVELVVVAPANHLITSLLVMVGLDTVVHLVDSVDSALSPGVGG</sequence>
<dbReference type="Proteomes" id="UP001595833">
    <property type="component" value="Unassembled WGS sequence"/>
</dbReference>
<dbReference type="InterPro" id="IPR036513">
    <property type="entry name" value="STAS_dom_sf"/>
</dbReference>
<dbReference type="EMBL" id="JBHSJB010000018">
    <property type="protein sequence ID" value="MFC5056295.1"/>
    <property type="molecule type" value="Genomic_DNA"/>
</dbReference>
<dbReference type="InterPro" id="IPR002645">
    <property type="entry name" value="STAS_dom"/>
</dbReference>
<reference evidence="3" key="1">
    <citation type="journal article" date="2019" name="Int. J. Syst. Evol. Microbiol.">
        <title>The Global Catalogue of Microorganisms (GCM) 10K type strain sequencing project: providing services to taxonomists for standard genome sequencing and annotation.</title>
        <authorList>
            <consortium name="The Broad Institute Genomics Platform"/>
            <consortium name="The Broad Institute Genome Sequencing Center for Infectious Disease"/>
            <person name="Wu L."/>
            <person name="Ma J."/>
        </authorList>
    </citation>
    <scope>NUCLEOTIDE SEQUENCE [LARGE SCALE GENOMIC DNA]</scope>
    <source>
        <strain evidence="3">KCTC 12848</strain>
    </source>
</reference>
<dbReference type="PANTHER" id="PTHR33495">
    <property type="entry name" value="ANTI-SIGMA FACTOR ANTAGONIST TM_1081-RELATED-RELATED"/>
    <property type="match status" value="1"/>
</dbReference>
<feature type="domain" description="STAS" evidence="1">
    <location>
        <begin position="21"/>
        <end position="124"/>
    </location>
</feature>
<protein>
    <submittedName>
        <fullName evidence="2">STAS domain-containing protein</fullName>
    </submittedName>
</protein>
<comment type="caution">
    <text evidence="2">The sequence shown here is derived from an EMBL/GenBank/DDBJ whole genome shotgun (WGS) entry which is preliminary data.</text>
</comment>
<organism evidence="2 3">
    <name type="scientific">Saccharothrix xinjiangensis</name>
    <dbReference type="NCBI Taxonomy" id="204798"/>
    <lineage>
        <taxon>Bacteria</taxon>
        <taxon>Bacillati</taxon>
        <taxon>Actinomycetota</taxon>
        <taxon>Actinomycetes</taxon>
        <taxon>Pseudonocardiales</taxon>
        <taxon>Pseudonocardiaceae</taxon>
        <taxon>Saccharothrix</taxon>
    </lineage>
</organism>
<evidence type="ECO:0000313" key="3">
    <source>
        <dbReference type="Proteomes" id="UP001595833"/>
    </source>
</evidence>
<dbReference type="RefSeq" id="WP_344040657.1">
    <property type="nucleotide sequence ID" value="NZ_BAAAKE010000024.1"/>
</dbReference>
<accession>A0ABV9Y148</accession>
<dbReference type="CDD" id="cd07043">
    <property type="entry name" value="STAS_anti-anti-sigma_factors"/>
    <property type="match status" value="1"/>
</dbReference>
<dbReference type="PANTHER" id="PTHR33495:SF2">
    <property type="entry name" value="ANTI-SIGMA FACTOR ANTAGONIST TM_1081-RELATED"/>
    <property type="match status" value="1"/>
</dbReference>
<evidence type="ECO:0000259" key="1">
    <source>
        <dbReference type="PROSITE" id="PS50801"/>
    </source>
</evidence>
<keyword evidence="3" id="KW-1185">Reference proteome</keyword>
<gene>
    <name evidence="2" type="ORF">ACFPFM_21360</name>
</gene>
<evidence type="ECO:0000313" key="2">
    <source>
        <dbReference type="EMBL" id="MFC5056295.1"/>
    </source>
</evidence>
<dbReference type="Gene3D" id="3.30.750.24">
    <property type="entry name" value="STAS domain"/>
    <property type="match status" value="1"/>
</dbReference>
<dbReference type="SUPFAM" id="SSF52091">
    <property type="entry name" value="SpoIIaa-like"/>
    <property type="match status" value="1"/>
</dbReference>
<name>A0ABV9Y148_9PSEU</name>
<dbReference type="Pfam" id="PF01740">
    <property type="entry name" value="STAS"/>
    <property type="match status" value="1"/>
</dbReference>
<proteinExistence type="predicted"/>